<dbReference type="EMBL" id="BJZS01000008">
    <property type="protein sequence ID" value="GEO94154.1"/>
    <property type="molecule type" value="Genomic_DNA"/>
</dbReference>
<evidence type="ECO:0000313" key="4">
    <source>
        <dbReference type="EMBL" id="GEO94154.1"/>
    </source>
</evidence>
<protein>
    <submittedName>
        <fullName evidence="4">1-acyl-sn-glycerol-3-phosphate acyltransferase</fullName>
    </submittedName>
</protein>
<keyword evidence="2 4" id="KW-0012">Acyltransferase</keyword>
<gene>
    <name evidence="4" type="ORF">KTU01_02770</name>
</gene>
<reference evidence="4 5" key="1">
    <citation type="submission" date="2019-07" db="EMBL/GenBank/DDBJ databases">
        <title>Whole genome shotgun sequence of Kocuria turfanensis NBRC 107627.</title>
        <authorList>
            <person name="Hosoyama A."/>
            <person name="Uohara A."/>
            <person name="Ohji S."/>
            <person name="Ichikawa N."/>
        </authorList>
    </citation>
    <scope>NUCLEOTIDE SEQUENCE [LARGE SCALE GENOMIC DNA]</scope>
    <source>
        <strain evidence="4 5">NBRC 107627</strain>
    </source>
</reference>
<proteinExistence type="predicted"/>
<dbReference type="GO" id="GO:0005886">
    <property type="term" value="C:plasma membrane"/>
    <property type="evidence" value="ECO:0007669"/>
    <property type="project" value="TreeGrafter"/>
</dbReference>
<evidence type="ECO:0000259" key="3">
    <source>
        <dbReference type="SMART" id="SM00563"/>
    </source>
</evidence>
<dbReference type="STRING" id="388357.GCA_001580365_00806"/>
<dbReference type="InterPro" id="IPR002123">
    <property type="entry name" value="Plipid/glycerol_acylTrfase"/>
</dbReference>
<dbReference type="Proteomes" id="UP000321103">
    <property type="component" value="Unassembled WGS sequence"/>
</dbReference>
<dbReference type="Pfam" id="PF01553">
    <property type="entry name" value="Acyltransferase"/>
    <property type="match status" value="1"/>
</dbReference>
<dbReference type="PANTHER" id="PTHR10434">
    <property type="entry name" value="1-ACYL-SN-GLYCEROL-3-PHOSPHATE ACYLTRANSFERASE"/>
    <property type="match status" value="1"/>
</dbReference>
<dbReference type="SMART" id="SM00563">
    <property type="entry name" value="PlsC"/>
    <property type="match status" value="1"/>
</dbReference>
<evidence type="ECO:0000256" key="1">
    <source>
        <dbReference type="ARBA" id="ARBA00022679"/>
    </source>
</evidence>
<dbReference type="CDD" id="cd07989">
    <property type="entry name" value="LPLAT_AGPAT-like"/>
    <property type="match status" value="1"/>
</dbReference>
<feature type="domain" description="Phospholipid/glycerol acyltransferase" evidence="3">
    <location>
        <begin position="41"/>
        <end position="159"/>
    </location>
</feature>
<dbReference type="GO" id="GO:0003841">
    <property type="term" value="F:1-acylglycerol-3-phosphate O-acyltransferase activity"/>
    <property type="evidence" value="ECO:0007669"/>
    <property type="project" value="TreeGrafter"/>
</dbReference>
<dbReference type="RefSeq" id="WP_062734697.1">
    <property type="nucleotide sequence ID" value="NZ_BJZS01000008.1"/>
</dbReference>
<sequence length="249" mass="26710">MSRTSNRRLFRVLAGIVKPAYRLVARLRWTGAEHLPAEGGFIVVPNHLTELDPLTVAITLYDNGIMPRFLAKESLFRAPVVGAVLRATGQVPVLRGTPDAAAALTAARAELASGGAVVIYPEGTLTRDPDQWPMTGHTGAARLALATGVPVIPLAHWGDQEVLGRAPSTGRQTVSLFPRKHVRVRIGPPVDLTPWRDDAPALTHPVGRHAARLEDATDAIMRAVTDELAALRGAEAPPALWDRSRGGRL</sequence>
<organism evidence="4 5">
    <name type="scientific">Kocuria turfanensis</name>
    <dbReference type="NCBI Taxonomy" id="388357"/>
    <lineage>
        <taxon>Bacteria</taxon>
        <taxon>Bacillati</taxon>
        <taxon>Actinomycetota</taxon>
        <taxon>Actinomycetes</taxon>
        <taxon>Micrococcales</taxon>
        <taxon>Micrococcaceae</taxon>
        <taxon>Kocuria</taxon>
    </lineage>
</organism>
<keyword evidence="5" id="KW-1185">Reference proteome</keyword>
<dbReference type="GO" id="GO:0006654">
    <property type="term" value="P:phosphatidic acid biosynthetic process"/>
    <property type="evidence" value="ECO:0007669"/>
    <property type="project" value="TreeGrafter"/>
</dbReference>
<comment type="caution">
    <text evidence="4">The sequence shown here is derived from an EMBL/GenBank/DDBJ whole genome shotgun (WGS) entry which is preliminary data.</text>
</comment>
<dbReference type="AlphaFoldDB" id="A0A512I8X6"/>
<name>A0A512I8X6_9MICC</name>
<dbReference type="SUPFAM" id="SSF69593">
    <property type="entry name" value="Glycerol-3-phosphate (1)-acyltransferase"/>
    <property type="match status" value="1"/>
</dbReference>
<evidence type="ECO:0000313" key="5">
    <source>
        <dbReference type="Proteomes" id="UP000321103"/>
    </source>
</evidence>
<dbReference type="PANTHER" id="PTHR10434:SF55">
    <property type="entry name" value="POSSIBLE ACYLTRANSFERASE"/>
    <property type="match status" value="1"/>
</dbReference>
<keyword evidence="1 4" id="KW-0808">Transferase</keyword>
<evidence type="ECO:0000256" key="2">
    <source>
        <dbReference type="ARBA" id="ARBA00023315"/>
    </source>
</evidence>
<accession>A0A512I8X6</accession>